<keyword evidence="3" id="KW-1003">Cell membrane</keyword>
<evidence type="ECO:0000313" key="11">
    <source>
        <dbReference type="Proteomes" id="UP000031847"/>
    </source>
</evidence>
<dbReference type="PANTHER" id="PTHR43495">
    <property type="entry name" value="GABA PERMEASE"/>
    <property type="match status" value="1"/>
</dbReference>
<reference evidence="10 11" key="1">
    <citation type="submission" date="2015-01" db="EMBL/GenBank/DDBJ databases">
        <title>Lactococcus lactis subsp.lactis JCM 5805 whole genome shotgun sequence.</title>
        <authorList>
            <person name="Fujii T."/>
            <person name="Tomita Y."/>
            <person name="Ikushima S."/>
            <person name="Fujiwara D."/>
        </authorList>
    </citation>
    <scope>NUCLEOTIDE SEQUENCE [LARGE SCALE GENOMIC DNA]</scope>
    <source>
        <strain evidence="10 11">JCM 5805</strain>
    </source>
</reference>
<dbReference type="GO" id="GO:0005886">
    <property type="term" value="C:plasma membrane"/>
    <property type="evidence" value="ECO:0007669"/>
    <property type="project" value="UniProtKB-SubCell"/>
</dbReference>
<feature type="transmembrane region" description="Helical" evidence="8">
    <location>
        <begin position="98"/>
        <end position="120"/>
    </location>
</feature>
<evidence type="ECO:0000256" key="5">
    <source>
        <dbReference type="ARBA" id="ARBA00022970"/>
    </source>
</evidence>
<feature type="transmembrane region" description="Helical" evidence="8">
    <location>
        <begin position="367"/>
        <end position="388"/>
    </location>
</feature>
<comment type="subcellular location">
    <subcellularLocation>
        <location evidence="1">Cell membrane</location>
        <topology evidence="1">Multi-pass membrane protein</topology>
    </subcellularLocation>
</comment>
<evidence type="ECO:0000256" key="3">
    <source>
        <dbReference type="ARBA" id="ARBA00022475"/>
    </source>
</evidence>
<dbReference type="InterPro" id="IPR004841">
    <property type="entry name" value="AA-permease/SLC12A_dom"/>
</dbReference>
<dbReference type="InterPro" id="IPR004840">
    <property type="entry name" value="Amino_acid_permease_CS"/>
</dbReference>
<dbReference type="Proteomes" id="UP000031847">
    <property type="component" value="Unassembled WGS sequence"/>
</dbReference>
<protein>
    <submittedName>
        <fullName evidence="10">Gamma-aminobutyrate permease and related permeases</fullName>
    </submittedName>
</protein>
<evidence type="ECO:0000256" key="7">
    <source>
        <dbReference type="ARBA" id="ARBA00023136"/>
    </source>
</evidence>
<keyword evidence="4 8" id="KW-0812">Transmembrane</keyword>
<feature type="transmembrane region" description="Helical" evidence="8">
    <location>
        <begin position="249"/>
        <end position="266"/>
    </location>
</feature>
<keyword evidence="5" id="KW-0029">Amino-acid transport</keyword>
<feature type="transmembrane region" description="Helical" evidence="8">
    <location>
        <begin position="209"/>
        <end position="228"/>
    </location>
</feature>
<dbReference type="PROSITE" id="PS00218">
    <property type="entry name" value="AMINO_ACID_PERMEASE_1"/>
    <property type="match status" value="1"/>
</dbReference>
<dbReference type="GO" id="GO:0006865">
    <property type="term" value="P:amino acid transport"/>
    <property type="evidence" value="ECO:0007669"/>
    <property type="project" value="UniProtKB-KW"/>
</dbReference>
<evidence type="ECO:0000256" key="6">
    <source>
        <dbReference type="ARBA" id="ARBA00022989"/>
    </source>
</evidence>
<feature type="transmembrane region" description="Helical" evidence="8">
    <location>
        <begin position="431"/>
        <end position="450"/>
    </location>
</feature>
<dbReference type="PANTHER" id="PTHR43495:SF2">
    <property type="entry name" value="D-SERINE_D-ALANINE_GLYCINE TRANSPORTER"/>
    <property type="match status" value="1"/>
</dbReference>
<dbReference type="RefSeq" id="WP_044009725.1">
    <property type="nucleotide sequence ID" value="NZ_BBSI01000040.1"/>
</dbReference>
<dbReference type="AlphaFoldDB" id="A0A0B8R5H2"/>
<feature type="transmembrane region" description="Helical" evidence="8">
    <location>
        <begin position="286"/>
        <end position="310"/>
    </location>
</feature>
<feature type="transmembrane region" description="Helical" evidence="8">
    <location>
        <begin position="400"/>
        <end position="425"/>
    </location>
</feature>
<accession>A0A0B8R5H2</accession>
<evidence type="ECO:0000256" key="8">
    <source>
        <dbReference type="SAM" id="Phobius"/>
    </source>
</evidence>
<organism evidence="10 11">
    <name type="scientific">Lactococcus lactis subsp. lactis</name>
    <name type="common">Streptococcus lactis</name>
    <dbReference type="NCBI Taxonomy" id="1360"/>
    <lineage>
        <taxon>Bacteria</taxon>
        <taxon>Bacillati</taxon>
        <taxon>Bacillota</taxon>
        <taxon>Bacilli</taxon>
        <taxon>Lactobacillales</taxon>
        <taxon>Streptococcaceae</taxon>
        <taxon>Lactococcus</taxon>
    </lineage>
</organism>
<feature type="transmembrane region" description="Helical" evidence="8">
    <location>
        <begin position="341"/>
        <end position="361"/>
    </location>
</feature>
<feature type="transmembrane region" description="Helical" evidence="8">
    <location>
        <begin position="21"/>
        <end position="38"/>
    </location>
</feature>
<feature type="domain" description="Amino acid permease/ SLC12A" evidence="9">
    <location>
        <begin position="20"/>
        <end position="437"/>
    </location>
</feature>
<feature type="transmembrane region" description="Helical" evidence="8">
    <location>
        <begin position="44"/>
        <end position="64"/>
    </location>
</feature>
<keyword evidence="6 8" id="KW-1133">Transmembrane helix</keyword>
<evidence type="ECO:0000313" key="10">
    <source>
        <dbReference type="EMBL" id="GAM81464.1"/>
    </source>
</evidence>
<name>A0A0B8R5H2_LACLL</name>
<dbReference type="FunFam" id="1.20.1740.10:FF:000001">
    <property type="entry name" value="Amino acid permease"/>
    <property type="match status" value="1"/>
</dbReference>
<evidence type="ECO:0000259" key="9">
    <source>
        <dbReference type="Pfam" id="PF00324"/>
    </source>
</evidence>
<feature type="transmembrane region" description="Helical" evidence="8">
    <location>
        <begin position="126"/>
        <end position="143"/>
    </location>
</feature>
<keyword evidence="7 8" id="KW-0472">Membrane</keyword>
<keyword evidence="2" id="KW-0813">Transport</keyword>
<dbReference type="EMBL" id="BBSI01000040">
    <property type="protein sequence ID" value="GAM81464.1"/>
    <property type="molecule type" value="Genomic_DNA"/>
</dbReference>
<dbReference type="Gene3D" id="1.20.1740.10">
    <property type="entry name" value="Amino acid/polyamine transporter I"/>
    <property type="match status" value="1"/>
</dbReference>
<sequence>MNTNQNEENKPSQRGLKNRHIQLIAIAGTIGTGLFLGAGKSIHLTGPSIIFVYLIIGALMYILLRAIGEMLYQDPNQHSFLNFVSRYLGEKPGYFIQWSYLLVVVFVAMAELIAIGTYINFWLPDLPIWMTEVFVLVLLTLLNTLNPKFFGETEFWFGMIKIVAIIGLILTAIILIFSHYHTGTDTVSVTNITKGFEFFPNGLSNFFESFQMVMFAFVSMEFIGMTAAETDNPRPTLKKAINQIPIRIVLFYVGALLAIMSIYQWRDIPADKSPFVTIFQLIGIKWAAALVNFVVLTSAASALNSALFSITRNLYSLSKLNNDKILKPFTKFSKAGVPVNALLFTSLLILFTPFISMIAAISNSFVFITSVATNLFLVVYLMTLITYLKYRKSSDFDPKGFVLPAAHIFIPLAIAGFVLIFISLFCFKDTIVPAIGSVIWVLIFGLFTFFKKIKQLNNQLFF</sequence>
<proteinExistence type="predicted"/>
<evidence type="ECO:0000256" key="2">
    <source>
        <dbReference type="ARBA" id="ARBA00022448"/>
    </source>
</evidence>
<dbReference type="PIRSF" id="PIRSF006060">
    <property type="entry name" value="AA_transporter"/>
    <property type="match status" value="1"/>
</dbReference>
<dbReference type="Pfam" id="PF00324">
    <property type="entry name" value="AA_permease"/>
    <property type="match status" value="1"/>
</dbReference>
<evidence type="ECO:0000256" key="1">
    <source>
        <dbReference type="ARBA" id="ARBA00004651"/>
    </source>
</evidence>
<evidence type="ECO:0000256" key="4">
    <source>
        <dbReference type="ARBA" id="ARBA00022692"/>
    </source>
</evidence>
<feature type="transmembrane region" description="Helical" evidence="8">
    <location>
        <begin position="155"/>
        <end position="177"/>
    </location>
</feature>
<comment type="caution">
    <text evidence="10">The sequence shown here is derived from an EMBL/GenBank/DDBJ whole genome shotgun (WGS) entry which is preliminary data.</text>
</comment>
<dbReference type="GO" id="GO:0055085">
    <property type="term" value="P:transmembrane transport"/>
    <property type="evidence" value="ECO:0007669"/>
    <property type="project" value="InterPro"/>
</dbReference>
<gene>
    <name evidence="10" type="ORF">JCM5805K_2588</name>
</gene>